<dbReference type="RefSeq" id="XP_013286171.1">
    <property type="nucleotide sequence ID" value="XM_013430717.1"/>
</dbReference>
<sequence length="345" mass="37458">MASNKPLSVDEQRQAMAEAEAAGLEYIGPCPSHLREAWIDIPVAGTQANRTKVVWPSPPAKSPIQCPLTVFFHGGGLSACSPDLVLGPARGFAELFNCVVACPTLNQLPEQAFPAPVQMAWDVCVWLSDGNNLNTGVLKDAGAQVDLGRAFVVGGLSSDGAVAAVIGSIPGAARAGVKDFVGLTSLRSPMTGIFSGLPFLITETIVPLQYRDLFRSRDDEFEYKVANEALRLDLESRLTLDSPWFSPVNLDLTDPKIIQDHPPKVFVYGGQFDQFRDDAVIYAKWLSESVGVQVKSTVLEGEGHTAWVSPPWPASHTRKIKEMTLDGMAWLLNVEFDKNQENLPI</sequence>
<evidence type="ECO:0000313" key="3">
    <source>
        <dbReference type="Proteomes" id="UP000053029"/>
    </source>
</evidence>
<dbReference type="GeneID" id="25304880"/>
<dbReference type="PANTHER" id="PTHR23024:SF24">
    <property type="entry name" value="ALPHA_BETA HYDROLASE FOLD-3 DOMAIN-CONTAINING PROTEIN"/>
    <property type="match status" value="1"/>
</dbReference>
<dbReference type="Proteomes" id="UP000053029">
    <property type="component" value="Unassembled WGS sequence"/>
</dbReference>
<dbReference type="InterPro" id="IPR050466">
    <property type="entry name" value="Carboxylest/Gibb_receptor"/>
</dbReference>
<dbReference type="InterPro" id="IPR029058">
    <property type="entry name" value="AB_hydrolase_fold"/>
</dbReference>
<dbReference type="AlphaFoldDB" id="A0A0D2GN15"/>
<dbReference type="Pfam" id="PF07859">
    <property type="entry name" value="Abhydrolase_3"/>
    <property type="match status" value="1"/>
</dbReference>
<proteinExistence type="predicted"/>
<keyword evidence="3" id="KW-1185">Reference proteome</keyword>
<dbReference type="PANTHER" id="PTHR23024">
    <property type="entry name" value="ARYLACETAMIDE DEACETYLASE"/>
    <property type="match status" value="1"/>
</dbReference>
<dbReference type="VEuPathDB" id="FungiDB:Z517_05390"/>
<dbReference type="GO" id="GO:0016787">
    <property type="term" value="F:hydrolase activity"/>
    <property type="evidence" value="ECO:0007669"/>
    <property type="project" value="InterPro"/>
</dbReference>
<evidence type="ECO:0000313" key="2">
    <source>
        <dbReference type="EMBL" id="KIW82363.1"/>
    </source>
</evidence>
<gene>
    <name evidence="2" type="ORF">Z517_05390</name>
</gene>
<dbReference type="STRING" id="1442368.A0A0D2GN15"/>
<reference evidence="2 3" key="1">
    <citation type="submission" date="2015-01" db="EMBL/GenBank/DDBJ databases">
        <title>The Genome Sequence of Fonsecaea pedrosoi CBS 271.37.</title>
        <authorList>
            <consortium name="The Broad Institute Genomics Platform"/>
            <person name="Cuomo C."/>
            <person name="de Hoog S."/>
            <person name="Gorbushina A."/>
            <person name="Stielow B."/>
            <person name="Teixiera M."/>
            <person name="Abouelleil A."/>
            <person name="Chapman S.B."/>
            <person name="Priest M."/>
            <person name="Young S.K."/>
            <person name="Wortman J."/>
            <person name="Nusbaum C."/>
            <person name="Birren B."/>
        </authorList>
    </citation>
    <scope>NUCLEOTIDE SEQUENCE [LARGE SCALE GENOMIC DNA]</scope>
    <source>
        <strain evidence="2 3">CBS 271.37</strain>
    </source>
</reference>
<name>A0A0D2GN15_9EURO</name>
<evidence type="ECO:0000259" key="1">
    <source>
        <dbReference type="Pfam" id="PF07859"/>
    </source>
</evidence>
<dbReference type="Gene3D" id="3.40.50.1820">
    <property type="entry name" value="alpha/beta hydrolase"/>
    <property type="match status" value="1"/>
</dbReference>
<organism evidence="2 3">
    <name type="scientific">Fonsecaea pedrosoi CBS 271.37</name>
    <dbReference type="NCBI Taxonomy" id="1442368"/>
    <lineage>
        <taxon>Eukaryota</taxon>
        <taxon>Fungi</taxon>
        <taxon>Dikarya</taxon>
        <taxon>Ascomycota</taxon>
        <taxon>Pezizomycotina</taxon>
        <taxon>Eurotiomycetes</taxon>
        <taxon>Chaetothyriomycetidae</taxon>
        <taxon>Chaetothyriales</taxon>
        <taxon>Herpotrichiellaceae</taxon>
        <taxon>Fonsecaea</taxon>
    </lineage>
</organism>
<feature type="domain" description="Alpha/beta hydrolase fold-3" evidence="1">
    <location>
        <begin position="70"/>
        <end position="305"/>
    </location>
</feature>
<protein>
    <recommendedName>
        <fullName evidence="1">Alpha/beta hydrolase fold-3 domain-containing protein</fullName>
    </recommendedName>
</protein>
<dbReference type="HOGENOM" id="CLU_012494_6_3_1"/>
<dbReference type="OrthoDB" id="408631at2759"/>
<dbReference type="InterPro" id="IPR013094">
    <property type="entry name" value="AB_hydrolase_3"/>
</dbReference>
<dbReference type="SUPFAM" id="SSF53474">
    <property type="entry name" value="alpha/beta-Hydrolases"/>
    <property type="match status" value="1"/>
</dbReference>
<accession>A0A0D2GN15</accession>
<dbReference type="EMBL" id="KN846971">
    <property type="protein sequence ID" value="KIW82363.1"/>
    <property type="molecule type" value="Genomic_DNA"/>
</dbReference>